<proteinExistence type="predicted"/>
<dbReference type="GO" id="GO:0036128">
    <property type="term" value="C:CatSper complex"/>
    <property type="evidence" value="ECO:0007669"/>
    <property type="project" value="InterPro"/>
</dbReference>
<keyword evidence="3 5" id="KW-1133">Transmembrane helix</keyword>
<evidence type="ECO:0000256" key="2">
    <source>
        <dbReference type="ARBA" id="ARBA00022692"/>
    </source>
</evidence>
<keyword evidence="2 5" id="KW-0812">Transmembrane</keyword>
<dbReference type="InterPro" id="IPR005821">
    <property type="entry name" value="Ion_trans_dom"/>
</dbReference>
<feature type="transmembrane region" description="Helical" evidence="5">
    <location>
        <begin position="22"/>
        <end position="40"/>
    </location>
</feature>
<evidence type="ECO:0000256" key="1">
    <source>
        <dbReference type="ARBA" id="ARBA00004141"/>
    </source>
</evidence>
<protein>
    <recommendedName>
        <fullName evidence="6">Ion transport domain-containing protein</fullName>
    </recommendedName>
</protein>
<feature type="transmembrane region" description="Helical" evidence="5">
    <location>
        <begin position="89"/>
        <end position="113"/>
    </location>
</feature>
<reference evidence="7" key="1">
    <citation type="submission" date="2021-06" db="EMBL/GenBank/DDBJ databases">
        <authorList>
            <person name="Criscuolo A."/>
        </authorList>
    </citation>
    <scope>NUCLEOTIDE SEQUENCE</scope>
    <source>
        <strain evidence="7">CIP111600</strain>
    </source>
</reference>
<evidence type="ECO:0000313" key="7">
    <source>
        <dbReference type="EMBL" id="CAG7605295.1"/>
    </source>
</evidence>
<dbReference type="AlphaFoldDB" id="A0A916NVC0"/>
<evidence type="ECO:0000313" key="8">
    <source>
        <dbReference type="Proteomes" id="UP000693672"/>
    </source>
</evidence>
<dbReference type="GO" id="GO:0005227">
    <property type="term" value="F:calcium-activated cation channel activity"/>
    <property type="evidence" value="ECO:0007669"/>
    <property type="project" value="InterPro"/>
</dbReference>
<dbReference type="PANTHER" id="PTHR47077:SF1">
    <property type="entry name" value="CATION CHANNEL SPERM-ASSOCIATED PROTEIN 4"/>
    <property type="match status" value="1"/>
</dbReference>
<dbReference type="Pfam" id="PF00520">
    <property type="entry name" value="Ion_trans"/>
    <property type="match status" value="1"/>
</dbReference>
<gene>
    <name evidence="7" type="ORF">PAESOLCIP111_00792</name>
</gene>
<name>A0A916NVC0_9BACL</name>
<evidence type="ECO:0000256" key="4">
    <source>
        <dbReference type="ARBA" id="ARBA00023136"/>
    </source>
</evidence>
<dbReference type="EMBL" id="CAJVAS010000002">
    <property type="protein sequence ID" value="CAG7605295.1"/>
    <property type="molecule type" value="Genomic_DNA"/>
</dbReference>
<dbReference type="GO" id="GO:0005245">
    <property type="term" value="F:voltage-gated calcium channel activity"/>
    <property type="evidence" value="ECO:0007669"/>
    <property type="project" value="TreeGrafter"/>
</dbReference>
<evidence type="ECO:0000259" key="6">
    <source>
        <dbReference type="Pfam" id="PF00520"/>
    </source>
</evidence>
<dbReference type="PANTHER" id="PTHR47077">
    <property type="entry name" value="ION_TRANS DOMAIN-CONTAINING PROTEIN"/>
    <property type="match status" value="1"/>
</dbReference>
<comment type="subcellular location">
    <subcellularLocation>
        <location evidence="1">Membrane</location>
        <topology evidence="1">Multi-pass membrane protein</topology>
    </subcellularLocation>
</comment>
<feature type="domain" description="Ion transport" evidence="6">
    <location>
        <begin position="20"/>
        <end position="238"/>
    </location>
</feature>
<comment type="caution">
    <text evidence="7">The sequence shown here is derived from an EMBL/GenBank/DDBJ whole genome shotgun (WGS) entry which is preliminary data.</text>
</comment>
<accession>A0A916NVC0</accession>
<organism evidence="7 8">
    <name type="scientific">Paenibacillus solanacearum</name>
    <dbReference type="NCBI Taxonomy" id="2048548"/>
    <lineage>
        <taxon>Bacteria</taxon>
        <taxon>Bacillati</taxon>
        <taxon>Bacillota</taxon>
        <taxon>Bacilli</taxon>
        <taxon>Bacillales</taxon>
        <taxon>Paenibacillaceae</taxon>
        <taxon>Paenibacillus</taxon>
    </lineage>
</organism>
<dbReference type="RefSeq" id="WP_218090605.1">
    <property type="nucleotide sequence ID" value="NZ_CAJVAS010000002.1"/>
</dbReference>
<keyword evidence="8" id="KW-1185">Reference proteome</keyword>
<dbReference type="Proteomes" id="UP000693672">
    <property type="component" value="Unassembled WGS sequence"/>
</dbReference>
<dbReference type="InterPro" id="IPR028744">
    <property type="entry name" value="CatSper4"/>
</dbReference>
<keyword evidence="4 5" id="KW-0472">Membrane</keyword>
<sequence length="273" mass="31641">MQLEKPLPARTIRARALASHPLFHHFVIVLIILNAILVGMETYPALYEPHERLFYWADRVLLWLFTVELGLRIWAARPLHSFFKDGWNVFDLLIVLSGHLFTDTSLITLLRILRILRVLRAISAIPSLRRIVNALLLTIPALGNITLLLSLLFYIFAVIGTNLFSALEPEYFGSLHQSLLTLFQIILVDGVMDIVRPLLDVMPWSWIYFVVFILLGTFVIFNLFVGVIVSNIEKVEREDREEDHAELAALRTDLKFMRDELREIKQLLEKNRE</sequence>
<feature type="transmembrane region" description="Helical" evidence="5">
    <location>
        <begin position="134"/>
        <end position="159"/>
    </location>
</feature>
<feature type="transmembrane region" description="Helical" evidence="5">
    <location>
        <begin position="206"/>
        <end position="229"/>
    </location>
</feature>
<evidence type="ECO:0000256" key="3">
    <source>
        <dbReference type="ARBA" id="ARBA00022989"/>
    </source>
</evidence>
<evidence type="ECO:0000256" key="5">
    <source>
        <dbReference type="SAM" id="Phobius"/>
    </source>
</evidence>
<dbReference type="GO" id="GO:0006814">
    <property type="term" value="P:sodium ion transport"/>
    <property type="evidence" value="ECO:0007669"/>
    <property type="project" value="TreeGrafter"/>
</dbReference>